<evidence type="ECO:0000313" key="2">
    <source>
        <dbReference type="Proteomes" id="UP000649328"/>
    </source>
</evidence>
<gene>
    <name evidence="1" type="ORF">HF325_002386</name>
</gene>
<protein>
    <submittedName>
        <fullName evidence="1">Uncharacterized protein</fullName>
    </submittedName>
</protein>
<accession>A0A8H7GVJ7</accession>
<comment type="caution">
    <text evidence="1">The sequence shown here is derived from an EMBL/GenBank/DDBJ whole genome shotgun (WGS) entry which is preliminary data.</text>
</comment>
<evidence type="ECO:0000313" key="1">
    <source>
        <dbReference type="EMBL" id="KAF8003141.1"/>
    </source>
</evidence>
<dbReference type="AlphaFoldDB" id="A0A8H7GVJ7"/>
<dbReference type="Proteomes" id="UP000649328">
    <property type="component" value="Unassembled WGS sequence"/>
</dbReference>
<dbReference type="EMBL" id="JACBPP010000003">
    <property type="protein sequence ID" value="KAF8003141.1"/>
    <property type="molecule type" value="Genomic_DNA"/>
</dbReference>
<proteinExistence type="predicted"/>
<reference evidence="1" key="1">
    <citation type="submission" date="2020-10" db="EMBL/GenBank/DDBJ databases">
        <title>The Whole-Genome Sequence of Metschnikowia persimmonesis, a Novel Endophytic Yeast Species Isolated from Medicinal Plant Diospyros kaki Thumb.</title>
        <authorList>
            <person name="Rahmat E."/>
            <person name="Kang Y."/>
        </authorList>
    </citation>
    <scope>NUCLEOTIDE SEQUENCE</scope>
    <source>
        <strain evidence="1">KIOM G15050</strain>
    </source>
</reference>
<sequence>MAIVGVFIPTLTVAAQVGKRKNFEPTSQFFGTNGLNRFIGPEMDDYETSTPLLKRYYVPDDERIEDKVVTVKQHLESFLKALKYFARDASFDLKGFEELATSLGIQLADVESWVHNLPPRSDIMDMLQYAEEIFHTMISASYTIKYFNIERADQILLRKMTQLNVGLYHLQNSHGMPDVAVSGYTNTVRRLIRVANYMSDLFPQFKNVSFGVRDAFPITVKRSKKDASGVGGPHPATGNIKYAINVDMAETRISLRRKSCCLPFSPKRCASVNWFNKLSACSGG</sequence>
<dbReference type="OrthoDB" id="10318607at2759"/>
<keyword evidence="2" id="KW-1185">Reference proteome</keyword>
<name>A0A8H7GVJ7_9ASCO</name>
<organism evidence="1 2">
    <name type="scientific">Metschnikowia pulcherrima</name>
    <dbReference type="NCBI Taxonomy" id="27326"/>
    <lineage>
        <taxon>Eukaryota</taxon>
        <taxon>Fungi</taxon>
        <taxon>Dikarya</taxon>
        <taxon>Ascomycota</taxon>
        <taxon>Saccharomycotina</taxon>
        <taxon>Pichiomycetes</taxon>
        <taxon>Metschnikowiaceae</taxon>
        <taxon>Metschnikowia</taxon>
    </lineage>
</organism>